<organism evidence="2 3">
    <name type="scientific">Cymbomonas tetramitiformis</name>
    <dbReference type="NCBI Taxonomy" id="36881"/>
    <lineage>
        <taxon>Eukaryota</taxon>
        <taxon>Viridiplantae</taxon>
        <taxon>Chlorophyta</taxon>
        <taxon>Pyramimonadophyceae</taxon>
        <taxon>Pyramimonadales</taxon>
        <taxon>Pyramimonadaceae</taxon>
        <taxon>Cymbomonas</taxon>
    </lineage>
</organism>
<gene>
    <name evidence="2" type="ORF">CYMTET_30048</name>
</gene>
<protein>
    <submittedName>
        <fullName evidence="2">Uncharacterized protein</fullName>
    </submittedName>
</protein>
<dbReference type="EMBL" id="LGRX02017215">
    <property type="protein sequence ID" value="KAK3261029.1"/>
    <property type="molecule type" value="Genomic_DNA"/>
</dbReference>
<dbReference type="Proteomes" id="UP001190700">
    <property type="component" value="Unassembled WGS sequence"/>
</dbReference>
<reference evidence="2 3" key="1">
    <citation type="journal article" date="2015" name="Genome Biol. Evol.">
        <title>Comparative Genomics of a Bacterivorous Green Alga Reveals Evolutionary Causalities and Consequences of Phago-Mixotrophic Mode of Nutrition.</title>
        <authorList>
            <person name="Burns J.A."/>
            <person name="Paasch A."/>
            <person name="Narechania A."/>
            <person name="Kim E."/>
        </authorList>
    </citation>
    <scope>NUCLEOTIDE SEQUENCE [LARGE SCALE GENOMIC DNA]</scope>
    <source>
        <strain evidence="2 3">PLY_AMNH</strain>
    </source>
</reference>
<keyword evidence="3" id="KW-1185">Reference proteome</keyword>
<name>A0AAE0FJV9_9CHLO</name>
<feature type="coiled-coil region" evidence="1">
    <location>
        <begin position="32"/>
        <end position="125"/>
    </location>
</feature>
<dbReference type="AlphaFoldDB" id="A0AAE0FJV9"/>
<accession>A0AAE0FJV9</accession>
<comment type="caution">
    <text evidence="2">The sequence shown here is derived from an EMBL/GenBank/DDBJ whole genome shotgun (WGS) entry which is preliminary data.</text>
</comment>
<keyword evidence="1" id="KW-0175">Coiled coil</keyword>
<evidence type="ECO:0000256" key="1">
    <source>
        <dbReference type="SAM" id="Coils"/>
    </source>
</evidence>
<proteinExistence type="predicted"/>
<sequence length="211" mass="23963">MQANTHERSSRFEIENDAKSLRTAQMAAQDKALTLNRELEAVRNVNDRLRKNVATVRDEMTNKELMWAEEKEDLLKEVKEAQVQVAKVSQMEEKISEQHAAIQFMEQELQKAELCESEAQAALDRNKKLLVAGEERMQELVLLFGAAKELYSEIQSMGAQHHFLSALRPVGVQGLPNSAIQRFEVNGVPLNKQLRKLPLLKVGLDRPSHPL</sequence>
<evidence type="ECO:0000313" key="3">
    <source>
        <dbReference type="Proteomes" id="UP001190700"/>
    </source>
</evidence>
<evidence type="ECO:0000313" key="2">
    <source>
        <dbReference type="EMBL" id="KAK3261029.1"/>
    </source>
</evidence>